<dbReference type="Proteomes" id="UP000582837">
    <property type="component" value="Unassembled WGS sequence"/>
</dbReference>
<dbReference type="RefSeq" id="WP_170033750.1">
    <property type="nucleotide sequence ID" value="NZ_JABDTL010000001.1"/>
</dbReference>
<keyword evidence="2" id="KW-1185">Reference proteome</keyword>
<dbReference type="SUPFAM" id="SSF46785">
    <property type="entry name" value="Winged helix' DNA-binding domain"/>
    <property type="match status" value="1"/>
</dbReference>
<dbReference type="InterPro" id="IPR000944">
    <property type="entry name" value="Tscrpt_reg_Rrf2"/>
</dbReference>
<reference evidence="1 2" key="1">
    <citation type="submission" date="2020-08" db="EMBL/GenBank/DDBJ databases">
        <title>Genomic Encyclopedia of Type Strains, Phase IV (KMG-IV): sequencing the most valuable type-strain genomes for metagenomic binning, comparative biology and taxonomic classification.</title>
        <authorList>
            <person name="Goeker M."/>
        </authorList>
    </citation>
    <scope>NUCLEOTIDE SEQUENCE [LARGE SCALE GENOMIC DNA]</scope>
    <source>
        <strain evidence="1 2">DSM 29007</strain>
    </source>
</reference>
<dbReference type="PANTHER" id="PTHR33221:SF15">
    <property type="entry name" value="HTH-TYPE TRANSCRIPTIONAL REGULATOR YWGB-RELATED"/>
    <property type="match status" value="1"/>
</dbReference>
<dbReference type="AlphaFoldDB" id="A0A841GZF2"/>
<dbReference type="EMBL" id="JACHIA010000007">
    <property type="protein sequence ID" value="MBB6071133.1"/>
    <property type="molecule type" value="Genomic_DNA"/>
</dbReference>
<protein>
    <submittedName>
        <fullName evidence="1">Rrf2 family protein</fullName>
    </submittedName>
</protein>
<sequence length="149" mass="15248">MAATTRFAIAVHAATALAHRAQREGTAWVGSPALAESIGTNPVVVRRIVMSLAGAGLIESQPGRGGGSRLARPAKAITLADIYRAVEGGNSPVLAHNPNPTNPGCAVSCSMHDALAPVFTEVDAAVESALDRTTLADVVARVRPPPARV</sequence>
<evidence type="ECO:0000313" key="1">
    <source>
        <dbReference type="EMBL" id="MBB6071133.1"/>
    </source>
</evidence>
<proteinExistence type="predicted"/>
<dbReference type="InterPro" id="IPR036390">
    <property type="entry name" value="WH_DNA-bd_sf"/>
</dbReference>
<dbReference type="GO" id="GO:0003700">
    <property type="term" value="F:DNA-binding transcription factor activity"/>
    <property type="evidence" value="ECO:0007669"/>
    <property type="project" value="TreeGrafter"/>
</dbReference>
<dbReference type="PROSITE" id="PS51197">
    <property type="entry name" value="HTH_RRF2_2"/>
    <property type="match status" value="1"/>
</dbReference>
<comment type="caution">
    <text evidence="1">The sequence shown here is derived from an EMBL/GenBank/DDBJ whole genome shotgun (WGS) entry which is preliminary data.</text>
</comment>
<evidence type="ECO:0000313" key="2">
    <source>
        <dbReference type="Proteomes" id="UP000582837"/>
    </source>
</evidence>
<dbReference type="Pfam" id="PF02082">
    <property type="entry name" value="Rrf2"/>
    <property type="match status" value="1"/>
</dbReference>
<dbReference type="Gene3D" id="1.10.10.10">
    <property type="entry name" value="Winged helix-like DNA-binding domain superfamily/Winged helix DNA-binding domain"/>
    <property type="match status" value="1"/>
</dbReference>
<dbReference type="GO" id="GO:0005829">
    <property type="term" value="C:cytosol"/>
    <property type="evidence" value="ECO:0007669"/>
    <property type="project" value="TreeGrafter"/>
</dbReference>
<gene>
    <name evidence="1" type="ORF">HNQ61_002757</name>
</gene>
<accession>A0A841GZF2</accession>
<dbReference type="InterPro" id="IPR036388">
    <property type="entry name" value="WH-like_DNA-bd_sf"/>
</dbReference>
<organism evidence="1 2">
    <name type="scientific">Longimicrobium terrae</name>
    <dbReference type="NCBI Taxonomy" id="1639882"/>
    <lineage>
        <taxon>Bacteria</taxon>
        <taxon>Pseudomonadati</taxon>
        <taxon>Gemmatimonadota</taxon>
        <taxon>Longimicrobiia</taxon>
        <taxon>Longimicrobiales</taxon>
        <taxon>Longimicrobiaceae</taxon>
        <taxon>Longimicrobium</taxon>
    </lineage>
</organism>
<dbReference type="PANTHER" id="PTHR33221">
    <property type="entry name" value="WINGED HELIX-TURN-HELIX TRANSCRIPTIONAL REGULATOR, RRF2 FAMILY"/>
    <property type="match status" value="1"/>
</dbReference>
<name>A0A841GZF2_9BACT</name>